<dbReference type="InterPro" id="IPR025368">
    <property type="entry name" value="DUF4272"/>
</dbReference>
<accession>A0ABX2E7X5</accession>
<reference evidence="1 2" key="1">
    <citation type="journal article" date="2015" name="Int. J. Syst. Evol. Microbiol.">
        <title>Winogradskyella litoriviva sp. nov., isolated from coastal seawater.</title>
        <authorList>
            <person name="Nedashkovskaya O.I."/>
            <person name="Kukhlevskiy A.D."/>
            <person name="Zhukova N.V."/>
            <person name="Kim S.J."/>
            <person name="Rhee S.K."/>
            <person name="Mikhailov V.V."/>
        </authorList>
    </citation>
    <scope>NUCLEOTIDE SEQUENCE [LARGE SCALE GENOMIC DNA]</scope>
    <source>
        <strain evidence="1 2">KMM6491</strain>
    </source>
</reference>
<proteinExistence type="predicted"/>
<evidence type="ECO:0000313" key="2">
    <source>
        <dbReference type="Proteomes" id="UP000805085"/>
    </source>
</evidence>
<keyword evidence="2" id="KW-1185">Reference proteome</keyword>
<dbReference type="Pfam" id="PF14094">
    <property type="entry name" value="DUF4272"/>
    <property type="match status" value="1"/>
</dbReference>
<organism evidence="1 2">
    <name type="scientific">Winogradskyella litoriviva</name>
    <dbReference type="NCBI Taxonomy" id="1220182"/>
    <lineage>
        <taxon>Bacteria</taxon>
        <taxon>Pseudomonadati</taxon>
        <taxon>Bacteroidota</taxon>
        <taxon>Flavobacteriia</taxon>
        <taxon>Flavobacteriales</taxon>
        <taxon>Flavobacteriaceae</taxon>
        <taxon>Winogradskyella</taxon>
    </lineage>
</organism>
<gene>
    <name evidence="1" type="ORF">HNV10_12850</name>
</gene>
<name>A0ABX2E7X5_9FLAO</name>
<evidence type="ECO:0000313" key="1">
    <source>
        <dbReference type="EMBL" id="NRD24141.1"/>
    </source>
</evidence>
<sequence>MICTFYSHQLGLEKIVETLKSNIPKAKISYSEIDDFKVVEIKTKGGLFSSDAFLKVSYRERLQPDYQIHDTEDCPLNENLKGLYGFVSSLPTNNEKVKELLLRKVQTLNSEFSFIQEKGTTKNLKEIIKQLAKAFDPIIFAQPNTIISKSSNQHFLDTNLNLIIDPSGNCEIDDLNVSIDSKYYDTEPTELTEDQTTRKANNERILEQQQVKINYNLPCIESENETTIRTAKEIAERVSVLTITNGVAFNNITGDKAIEVLKHFNLWDKVTPKEIDFLENPTDQKKSQETWKCEGIWTLMWALNIVDNLGFPNEMADLNNIPIENYPIGNNKDPNDFINAQKNIRTKTEILNANDLYYRLDWACVDARINGRQITEVNSGVVYERHYTLNWLINYMNSDWDDVTCDT</sequence>
<comment type="caution">
    <text evidence="1">The sequence shown here is derived from an EMBL/GenBank/DDBJ whole genome shotgun (WGS) entry which is preliminary data.</text>
</comment>
<dbReference type="RefSeq" id="WP_173301787.1">
    <property type="nucleotide sequence ID" value="NZ_JABRWQ010000005.1"/>
</dbReference>
<dbReference type="Proteomes" id="UP000805085">
    <property type="component" value="Unassembled WGS sequence"/>
</dbReference>
<dbReference type="EMBL" id="JABRWQ010000005">
    <property type="protein sequence ID" value="NRD24141.1"/>
    <property type="molecule type" value="Genomic_DNA"/>
</dbReference>
<protein>
    <submittedName>
        <fullName evidence="1">DUF4272 domain-containing protein</fullName>
    </submittedName>
</protein>